<accession>A0AAU7NQM0</accession>
<evidence type="ECO:0000313" key="3">
    <source>
        <dbReference type="Proteomes" id="UP001225378"/>
    </source>
</evidence>
<evidence type="ECO:0000256" key="1">
    <source>
        <dbReference type="SAM" id="Coils"/>
    </source>
</evidence>
<dbReference type="Gene3D" id="1.20.5.2950">
    <property type="match status" value="1"/>
</dbReference>
<gene>
    <name evidence="2" type="ORF">Q9L42_012910</name>
</gene>
<sequence>MTEKQQIASSGVEALIERLKNEGLAAGQKKAEAIVLDAQKRAEWIVEEAEEEARQLKEQARQDVESMQAAAQDALQLAARDALIKLRDSLLNGFSQEVGRVVGEQMQDRTFMEKLILELAGSVREKTAMDRSESVAMQLPTDVIGVEELKKNPEELKQGALSQYTASLAAEMLREGVRFEINDDLSGGLFIKLENEEMVIDFSDQTVAALLLEHIQPRFRALLQGIVK</sequence>
<keyword evidence="1" id="KW-0175">Coiled coil</keyword>
<name>A0AAU7NQM0_9GAMM</name>
<proteinExistence type="predicted"/>
<evidence type="ECO:0008006" key="4">
    <source>
        <dbReference type="Google" id="ProtNLM"/>
    </source>
</evidence>
<evidence type="ECO:0000313" key="2">
    <source>
        <dbReference type="EMBL" id="XBS19267.1"/>
    </source>
</evidence>
<dbReference type="EMBL" id="CP157743">
    <property type="protein sequence ID" value="XBS19267.1"/>
    <property type="molecule type" value="Genomic_DNA"/>
</dbReference>
<keyword evidence="3" id="KW-1185">Reference proteome</keyword>
<dbReference type="RefSeq" id="WP_349431196.1">
    <property type="nucleotide sequence ID" value="NZ_CP157743.1"/>
</dbReference>
<reference evidence="2 3" key="1">
    <citation type="journal article" date="2024" name="Microbiology">
        <title>Methylomarinum rosea sp. nov., a novel halophilic methanotrophic bacterium from the hypersaline Lake Elton.</title>
        <authorList>
            <person name="Suleimanov R.Z."/>
            <person name="Oshkin I.Y."/>
            <person name="Danilova O.V."/>
            <person name="Suzina N.E."/>
            <person name="Dedysh S.N."/>
        </authorList>
    </citation>
    <scope>NUCLEOTIDE SEQUENCE [LARGE SCALE GENOMIC DNA]</scope>
    <source>
        <strain evidence="2 3">Ch1-1</strain>
    </source>
</reference>
<dbReference type="Proteomes" id="UP001225378">
    <property type="component" value="Chromosome"/>
</dbReference>
<dbReference type="KEGG" id="mech:Q9L42_012910"/>
<dbReference type="AlphaFoldDB" id="A0AAU7NQM0"/>
<organism evidence="2 3">
    <name type="scientific">Methylomarinum roseum</name>
    <dbReference type="NCBI Taxonomy" id="3067653"/>
    <lineage>
        <taxon>Bacteria</taxon>
        <taxon>Pseudomonadati</taxon>
        <taxon>Pseudomonadota</taxon>
        <taxon>Gammaproteobacteria</taxon>
        <taxon>Methylococcales</taxon>
        <taxon>Methylococcaceae</taxon>
        <taxon>Methylomarinum</taxon>
    </lineage>
</organism>
<feature type="coiled-coil region" evidence="1">
    <location>
        <begin position="39"/>
        <end position="77"/>
    </location>
</feature>
<protein>
    <recommendedName>
        <fullName evidence="4">V-type ATP synthase subunit E</fullName>
    </recommendedName>
</protein>